<feature type="transmembrane region" description="Helical" evidence="1">
    <location>
        <begin position="543"/>
        <end position="563"/>
    </location>
</feature>
<name>A0A5M8QA56_9BACT</name>
<evidence type="ECO:0000259" key="2">
    <source>
        <dbReference type="Pfam" id="PF09822"/>
    </source>
</evidence>
<dbReference type="Proteomes" id="UP001570846">
    <property type="component" value="Unassembled WGS sequence"/>
</dbReference>
<proteinExistence type="predicted"/>
<accession>A0A5M8QA56</accession>
<dbReference type="Pfam" id="PF09822">
    <property type="entry name" value="ABC_transp_aux"/>
    <property type="match status" value="1"/>
</dbReference>
<evidence type="ECO:0000256" key="1">
    <source>
        <dbReference type="SAM" id="Phobius"/>
    </source>
</evidence>
<protein>
    <submittedName>
        <fullName evidence="4">Gliding motility-associated ABC transporter substrate-binding protein GldG</fullName>
    </submittedName>
</protein>
<comment type="caution">
    <text evidence="4">The sequence shown here is derived from an EMBL/GenBank/DDBJ whole genome shotgun (WGS) entry which is preliminary data.</text>
</comment>
<keyword evidence="1" id="KW-0472">Membrane</keyword>
<sequence>MVEHPLTPEPQKSVVESRRRSDWTFFLVAVGLLLVLNFVASRYFFRLDLTEDKRYTISDQTKKLLGALKEPVQVTVYLEGEFPAGFRRLQNSTREMLEEFRLYSDGNIQYQFVDPSANTNEQARNQFYAQLAQKGLQPTNLFAQEGDKKVEKIVFPGAIISAGTKETAAILLKGSQAAPPEERLNQSIEGLEYELASAVRKVASASAGRIGILQGHGELWLPQAADFLGTLSEFYTVNRVQLSQVPDLNNFNLVVLMKPTQPFSELDKYKMDQFLIRGGKLLFLLDGVRASLDSLSEEGALAFPYDLNLQDMLFRYGVRVNPDLVQDLNASFIPMVTGYMGNQPQTQLVPWRFYPLITNFSDLPMTRNLDAVQTKFVSSIDTVKAVGIKKSPLLWTSQYSRKRESPVSISLNDPRVDRDPKLFSQNAIPVGYLLEGKFQSVFKNRPVPEGSSIPFQAEGKASQVVVFSDGDLGANEVDPRTGRPLELGFDRFTRSRFANKELLKNVADYLLDEKGLIELRGKEIKLRPLDKAKLRDERTKWQAINLGVPLVLLLLFGVVKFWLRKRKYARSFPDQGNPSGPDLAGAP</sequence>
<evidence type="ECO:0000313" key="7">
    <source>
        <dbReference type="Proteomes" id="UP001570846"/>
    </source>
</evidence>
<dbReference type="EMBL" id="JBGOGF010000005">
    <property type="protein sequence ID" value="MFA1771823.1"/>
    <property type="molecule type" value="Genomic_DNA"/>
</dbReference>
<dbReference type="Proteomes" id="UP000323866">
    <property type="component" value="Unassembled WGS sequence"/>
</dbReference>
<keyword evidence="7" id="KW-1185">Reference proteome</keyword>
<gene>
    <name evidence="4" type="primary">gldG</name>
    <name evidence="5" type="ORF">ACD591_11015</name>
    <name evidence="4" type="ORF">FOE74_16480</name>
</gene>
<keyword evidence="1" id="KW-0812">Transmembrane</keyword>
<dbReference type="EMBL" id="VKKZ01000023">
    <property type="protein sequence ID" value="KAA6431716.1"/>
    <property type="molecule type" value="Genomic_DNA"/>
</dbReference>
<feature type="domain" description="DUF7088" evidence="3">
    <location>
        <begin position="51"/>
        <end position="161"/>
    </location>
</feature>
<evidence type="ECO:0000313" key="6">
    <source>
        <dbReference type="Proteomes" id="UP000323866"/>
    </source>
</evidence>
<dbReference type="OrthoDB" id="9777219at2"/>
<evidence type="ECO:0000313" key="5">
    <source>
        <dbReference type="EMBL" id="MFA1771823.1"/>
    </source>
</evidence>
<feature type="domain" description="ABC-type uncharacterised transport system" evidence="2">
    <location>
        <begin position="209"/>
        <end position="505"/>
    </location>
</feature>
<dbReference type="RefSeq" id="WP_149099737.1">
    <property type="nucleotide sequence ID" value="NZ_BMMG01000006.1"/>
</dbReference>
<evidence type="ECO:0000313" key="4">
    <source>
        <dbReference type="EMBL" id="KAA6431716.1"/>
    </source>
</evidence>
<dbReference type="Pfam" id="PF23357">
    <property type="entry name" value="DUF7088"/>
    <property type="match status" value="1"/>
</dbReference>
<dbReference type="InterPro" id="IPR019196">
    <property type="entry name" value="ABC_transp_unknown"/>
</dbReference>
<dbReference type="InterPro" id="IPR055396">
    <property type="entry name" value="DUF7088"/>
</dbReference>
<dbReference type="InterPro" id="IPR019863">
    <property type="entry name" value="Motility-assoc_ABC-rel_GldG"/>
</dbReference>
<keyword evidence="1" id="KW-1133">Transmembrane helix</keyword>
<dbReference type="AlphaFoldDB" id="A0A5M8QA56"/>
<reference evidence="4 6" key="1">
    <citation type="submission" date="2019-07" db="EMBL/GenBank/DDBJ databases">
        <authorList>
            <person name="Qu J.-H."/>
        </authorList>
    </citation>
    <scope>NUCLEOTIDE SEQUENCE [LARGE SCALE GENOMIC DNA]</scope>
    <source>
        <strain evidence="4 6">MDT1-10-3</strain>
    </source>
</reference>
<organism evidence="4 6">
    <name type="scientific">Rufibacter glacialis</name>
    <dbReference type="NCBI Taxonomy" id="1259555"/>
    <lineage>
        <taxon>Bacteria</taxon>
        <taxon>Pseudomonadati</taxon>
        <taxon>Bacteroidota</taxon>
        <taxon>Cytophagia</taxon>
        <taxon>Cytophagales</taxon>
        <taxon>Hymenobacteraceae</taxon>
        <taxon>Rufibacter</taxon>
    </lineage>
</organism>
<feature type="transmembrane region" description="Helical" evidence="1">
    <location>
        <begin position="23"/>
        <end position="45"/>
    </location>
</feature>
<dbReference type="NCBIfam" id="TIGR03521">
    <property type="entry name" value="GldG"/>
    <property type="match status" value="1"/>
</dbReference>
<evidence type="ECO:0000259" key="3">
    <source>
        <dbReference type="Pfam" id="PF23357"/>
    </source>
</evidence>
<reference evidence="5 7" key="3">
    <citation type="submission" date="2024-08" db="EMBL/GenBank/DDBJ databases">
        <authorList>
            <person name="Wei W."/>
        </authorList>
    </citation>
    <scope>NUCLEOTIDE SEQUENCE [LARGE SCALE GENOMIC DNA]</scope>
    <source>
        <strain evidence="5 7">XU2</strain>
    </source>
</reference>
<reference evidence="4 6" key="2">
    <citation type="submission" date="2019-09" db="EMBL/GenBank/DDBJ databases">
        <title>A bacterium isolated from glacier soil.</title>
        <authorList>
            <person name="Liu Q."/>
        </authorList>
    </citation>
    <scope>NUCLEOTIDE SEQUENCE [LARGE SCALE GENOMIC DNA]</scope>
    <source>
        <strain evidence="4 6">MDT1-10-3</strain>
    </source>
</reference>